<feature type="region of interest" description="Disordered" evidence="1">
    <location>
        <begin position="244"/>
        <end position="283"/>
    </location>
</feature>
<protein>
    <submittedName>
        <fullName evidence="3">SNX29 protein</fullName>
    </submittedName>
</protein>
<dbReference type="Pfam" id="PF00787">
    <property type="entry name" value="PX"/>
    <property type="match status" value="1"/>
</dbReference>
<name>A0ABS2YNZ0_POLSP</name>
<organism evidence="3 4">
    <name type="scientific">Polyodon spathula</name>
    <name type="common">North American paddlefish</name>
    <name type="synonym">Squalus spathula</name>
    <dbReference type="NCBI Taxonomy" id="7913"/>
    <lineage>
        <taxon>Eukaryota</taxon>
        <taxon>Metazoa</taxon>
        <taxon>Chordata</taxon>
        <taxon>Craniata</taxon>
        <taxon>Vertebrata</taxon>
        <taxon>Euteleostomi</taxon>
        <taxon>Actinopterygii</taxon>
        <taxon>Chondrostei</taxon>
        <taxon>Acipenseriformes</taxon>
        <taxon>Polyodontidae</taxon>
        <taxon>Polyodon</taxon>
    </lineage>
</organism>
<dbReference type="EMBL" id="JAAWVQ010174055">
    <property type="protein sequence ID" value="MBN3288257.1"/>
    <property type="molecule type" value="Genomic_DNA"/>
</dbReference>
<feature type="non-terminal residue" evidence="3">
    <location>
        <position position="1"/>
    </location>
</feature>
<dbReference type="InterPro" id="IPR001683">
    <property type="entry name" value="PX_dom"/>
</dbReference>
<dbReference type="Proteomes" id="UP001166093">
    <property type="component" value="Unassembled WGS sequence"/>
</dbReference>
<dbReference type="PROSITE" id="PS50195">
    <property type="entry name" value="PX"/>
    <property type="match status" value="1"/>
</dbReference>
<dbReference type="InterPro" id="IPR036871">
    <property type="entry name" value="PX_dom_sf"/>
</dbReference>
<proteinExistence type="predicted"/>
<evidence type="ECO:0000259" key="2">
    <source>
        <dbReference type="PROSITE" id="PS50195"/>
    </source>
</evidence>
<gene>
    <name evidence="3" type="primary">Snx29</name>
    <name evidence="3" type="ORF">GTO93_0002987</name>
</gene>
<dbReference type="PANTHER" id="PTHR47194:SF3">
    <property type="entry name" value="SORTING NEXIN 29"/>
    <property type="match status" value="1"/>
</dbReference>
<evidence type="ECO:0000313" key="4">
    <source>
        <dbReference type="Proteomes" id="UP001166093"/>
    </source>
</evidence>
<feature type="domain" description="PX" evidence="2">
    <location>
        <begin position="1"/>
        <end position="247"/>
    </location>
</feature>
<feature type="non-terminal residue" evidence="3">
    <location>
        <position position="283"/>
    </location>
</feature>
<accession>A0ABS2YNZ0</accession>
<evidence type="ECO:0000256" key="1">
    <source>
        <dbReference type="SAM" id="MobiDB-lite"/>
    </source>
</evidence>
<sequence length="283" mass="32419">MSLLDAVRSLKHASNAVSQQTMQRCCKKAGVSVVVEESADKYNHNGNSDNTRGDVGVYIRILDNEWNVYRRYTDFRTLHHRLRSRFPQVNTFNFPPKKAIGNKFCCFIAMAITTLPNFKEIPAMGFRVRRRSSLKELQYLHVQQQVLNSGLHHVCVSEEEVSKHVKSSARSWACEVDLLETIRCNNDSARDVRMDAKFVEGRRKQLQSYLRSVMNKVVQTLPEFTASPTKENLLQLLPFCMDTPPLTDSGNKPSRSRVASRFPKLSRSQQKETRNLEPQSGDL</sequence>
<dbReference type="Gene3D" id="3.30.1520.10">
    <property type="entry name" value="Phox-like domain"/>
    <property type="match status" value="1"/>
</dbReference>
<comment type="caution">
    <text evidence="3">The sequence shown here is derived from an EMBL/GenBank/DDBJ whole genome shotgun (WGS) entry which is preliminary data.</text>
</comment>
<keyword evidence="4" id="KW-1185">Reference proteome</keyword>
<dbReference type="SUPFAM" id="SSF64268">
    <property type="entry name" value="PX domain"/>
    <property type="match status" value="1"/>
</dbReference>
<evidence type="ECO:0000313" key="3">
    <source>
        <dbReference type="EMBL" id="MBN3288257.1"/>
    </source>
</evidence>
<dbReference type="PANTHER" id="PTHR47194">
    <property type="entry name" value="SORTING NEXIN-29-RELATED"/>
    <property type="match status" value="1"/>
</dbReference>
<reference evidence="3" key="1">
    <citation type="journal article" date="2021" name="Cell">
        <title>Tracing the genetic footprints of vertebrate landing in non-teleost ray-finned fishes.</title>
        <authorList>
            <person name="Bi X."/>
            <person name="Wang K."/>
            <person name="Yang L."/>
            <person name="Pan H."/>
            <person name="Jiang H."/>
            <person name="Wei Q."/>
            <person name="Fang M."/>
            <person name="Yu H."/>
            <person name="Zhu C."/>
            <person name="Cai Y."/>
            <person name="He Y."/>
            <person name="Gan X."/>
            <person name="Zeng H."/>
            <person name="Yu D."/>
            <person name="Zhu Y."/>
            <person name="Jiang H."/>
            <person name="Qiu Q."/>
            <person name="Yang H."/>
            <person name="Zhang Y.E."/>
            <person name="Wang W."/>
            <person name="Zhu M."/>
            <person name="He S."/>
            <person name="Zhang G."/>
        </authorList>
    </citation>
    <scope>NUCLEOTIDE SEQUENCE</scope>
    <source>
        <strain evidence="3">Pddl_001</strain>
    </source>
</reference>